<proteinExistence type="predicted"/>
<dbReference type="EMBL" id="JANRMS010002745">
    <property type="protein sequence ID" value="KAJ3521126.1"/>
    <property type="molecule type" value="Genomic_DNA"/>
</dbReference>
<sequence length="133" mass="14819">MYFASQRDMASRNSRASLLSSYFTVPKDSSKATNCRLSPELKTQGGSQHHICPLSCKKNKTRWPVMGTLAIVFADVAAVPVLGDIGVKVKGPRKAFRYAADSRRGLKPDGLKLFYGEFRHNDKLAQDILKREC</sequence>
<reference evidence="1" key="1">
    <citation type="submission" date="2022-08" db="EMBL/GenBank/DDBJ databases">
        <title>Genome Sequence of Fusarium decemcellulare.</title>
        <authorList>
            <person name="Buettner E."/>
        </authorList>
    </citation>
    <scope>NUCLEOTIDE SEQUENCE</scope>
    <source>
        <strain evidence="1">Babe19</strain>
    </source>
</reference>
<keyword evidence="2" id="KW-1185">Reference proteome</keyword>
<name>A0ACC1RKJ0_9HYPO</name>
<evidence type="ECO:0000313" key="1">
    <source>
        <dbReference type="EMBL" id="KAJ3521126.1"/>
    </source>
</evidence>
<comment type="caution">
    <text evidence="1">The sequence shown here is derived from an EMBL/GenBank/DDBJ whole genome shotgun (WGS) entry which is preliminary data.</text>
</comment>
<gene>
    <name evidence="1" type="ORF">NM208_g13436</name>
</gene>
<dbReference type="Proteomes" id="UP001148629">
    <property type="component" value="Unassembled WGS sequence"/>
</dbReference>
<organism evidence="1 2">
    <name type="scientific">Fusarium decemcellulare</name>
    <dbReference type="NCBI Taxonomy" id="57161"/>
    <lineage>
        <taxon>Eukaryota</taxon>
        <taxon>Fungi</taxon>
        <taxon>Dikarya</taxon>
        <taxon>Ascomycota</taxon>
        <taxon>Pezizomycotina</taxon>
        <taxon>Sordariomycetes</taxon>
        <taxon>Hypocreomycetidae</taxon>
        <taxon>Hypocreales</taxon>
        <taxon>Nectriaceae</taxon>
        <taxon>Fusarium</taxon>
        <taxon>Fusarium decemcellulare species complex</taxon>
    </lineage>
</organism>
<accession>A0ACC1RKJ0</accession>
<evidence type="ECO:0000313" key="2">
    <source>
        <dbReference type="Proteomes" id="UP001148629"/>
    </source>
</evidence>
<protein>
    <submittedName>
        <fullName evidence="1">Uncharacterized protein</fullName>
    </submittedName>
</protein>